<gene>
    <name evidence="1" type="ORF">JK232_11430</name>
</gene>
<evidence type="ECO:0000313" key="1">
    <source>
        <dbReference type="EMBL" id="MBS0969502.1"/>
    </source>
</evidence>
<sequence>MQDLLIESVQLQRIDLVARLVAKAECDREDKELAVAWIAELTTRLIERLDEYDRSAERSQHA</sequence>
<comment type="caution">
    <text evidence="1">The sequence shown here is derived from an EMBL/GenBank/DDBJ whole genome shotgun (WGS) entry which is preliminary data.</text>
</comment>
<organism evidence="1 2">
    <name type="scientific">Nissabacter archeti</name>
    <dbReference type="NCBI Taxonomy" id="1917880"/>
    <lineage>
        <taxon>Bacteria</taxon>
        <taxon>Pseudomonadati</taxon>
        <taxon>Pseudomonadota</taxon>
        <taxon>Gammaproteobacteria</taxon>
        <taxon>Enterobacterales</taxon>
        <taxon>Yersiniaceae</taxon>
        <taxon>Nissabacter</taxon>
    </lineage>
</organism>
<evidence type="ECO:0008006" key="3">
    <source>
        <dbReference type="Google" id="ProtNLM"/>
    </source>
</evidence>
<name>A0ABS5JHU6_9GAMM</name>
<accession>A0ABS5JHU6</accession>
<proteinExistence type="predicted"/>
<reference evidence="2" key="1">
    <citation type="submission" date="2023-07" db="EMBL/GenBank/DDBJ databases">
        <title>Genome-inferred correspondence between phylogeny and metabolic traits in the wild Drosophila gut microbiome.</title>
        <authorList>
            <person name="Bueno E."/>
            <person name="Blow F."/>
            <person name="Douglas A.E."/>
        </authorList>
    </citation>
    <scope>NUCLEOTIDE SEQUENCE [LARGE SCALE GENOMIC DNA]</scope>
    <source>
        <strain evidence="2">JGM97</strain>
    </source>
</reference>
<keyword evidence="2" id="KW-1185">Reference proteome</keyword>
<evidence type="ECO:0000313" key="2">
    <source>
        <dbReference type="Proteomes" id="UP000680634"/>
    </source>
</evidence>
<dbReference type="Proteomes" id="UP000680634">
    <property type="component" value="Unassembled WGS sequence"/>
</dbReference>
<dbReference type="EMBL" id="JAERKB010000007">
    <property type="protein sequence ID" value="MBS0969502.1"/>
    <property type="molecule type" value="Genomic_DNA"/>
</dbReference>
<protein>
    <recommendedName>
        <fullName evidence="3">Levan regulatory protein RlsC</fullName>
    </recommendedName>
</protein>